<keyword evidence="3" id="KW-1003">Cell membrane</keyword>
<dbReference type="InterPro" id="IPR047692">
    <property type="entry name" value="T4P_ComGB"/>
</dbReference>
<dbReference type="NCBIfam" id="NF041012">
    <property type="entry name" value="T4P_ComGB"/>
    <property type="match status" value="1"/>
</dbReference>
<organism evidence="9 10">
    <name type="scientific">Aerococcus kribbianus</name>
    <dbReference type="NCBI Taxonomy" id="2999064"/>
    <lineage>
        <taxon>Bacteria</taxon>
        <taxon>Bacillati</taxon>
        <taxon>Bacillota</taxon>
        <taxon>Bacilli</taxon>
        <taxon>Lactobacillales</taxon>
        <taxon>Aerococcaceae</taxon>
        <taxon>Aerococcus</taxon>
    </lineage>
</organism>
<feature type="transmembrane region" description="Helical" evidence="7">
    <location>
        <begin position="112"/>
        <end position="134"/>
    </location>
</feature>
<keyword evidence="5 7" id="KW-1133">Transmembrane helix</keyword>
<evidence type="ECO:0000256" key="5">
    <source>
        <dbReference type="ARBA" id="ARBA00022989"/>
    </source>
</evidence>
<feature type="transmembrane region" description="Helical" evidence="7">
    <location>
        <begin position="316"/>
        <end position="336"/>
    </location>
</feature>
<dbReference type="InterPro" id="IPR003004">
    <property type="entry name" value="GspF/PilC"/>
</dbReference>
<evidence type="ECO:0000256" key="6">
    <source>
        <dbReference type="ARBA" id="ARBA00023136"/>
    </source>
</evidence>
<name>A0A9X3JFF2_9LACT</name>
<dbReference type="RefSeq" id="WP_268751633.1">
    <property type="nucleotide sequence ID" value="NZ_JAPRFQ010000001.1"/>
</dbReference>
<dbReference type="PANTHER" id="PTHR30012:SF0">
    <property type="entry name" value="TYPE II SECRETION SYSTEM PROTEIN F-RELATED"/>
    <property type="match status" value="1"/>
</dbReference>
<keyword evidence="6 7" id="KW-0472">Membrane</keyword>
<dbReference type="InterPro" id="IPR018076">
    <property type="entry name" value="T2SS_GspF_dom"/>
</dbReference>
<evidence type="ECO:0000259" key="8">
    <source>
        <dbReference type="Pfam" id="PF00482"/>
    </source>
</evidence>
<gene>
    <name evidence="9" type="primary">comGB</name>
    <name evidence="9" type="ORF">OW157_01865</name>
</gene>
<keyword evidence="4 7" id="KW-0812">Transmembrane</keyword>
<evidence type="ECO:0000256" key="1">
    <source>
        <dbReference type="ARBA" id="ARBA00004651"/>
    </source>
</evidence>
<evidence type="ECO:0000256" key="4">
    <source>
        <dbReference type="ARBA" id="ARBA00022692"/>
    </source>
</evidence>
<reference evidence="9" key="1">
    <citation type="submission" date="2022-12" db="EMBL/GenBank/DDBJ databases">
        <title>Description and comparative metabolic analysis of Aerococcus sp. nov., isolated from the feces of a pig.</title>
        <authorList>
            <person name="Chang Y.-H."/>
        </authorList>
    </citation>
    <scope>NUCLEOTIDE SEQUENCE</scope>
    <source>
        <strain evidence="9">YH-aer222</strain>
    </source>
</reference>
<evidence type="ECO:0000256" key="7">
    <source>
        <dbReference type="SAM" id="Phobius"/>
    </source>
</evidence>
<dbReference type="InterPro" id="IPR042094">
    <property type="entry name" value="T2SS_GspF_sf"/>
</dbReference>
<dbReference type="EMBL" id="JAPRFR010000001">
    <property type="protein sequence ID" value="MCZ0725310.1"/>
    <property type="molecule type" value="Genomic_DNA"/>
</dbReference>
<evidence type="ECO:0000313" key="9">
    <source>
        <dbReference type="EMBL" id="MCZ0725310.1"/>
    </source>
</evidence>
<dbReference type="GO" id="GO:0005886">
    <property type="term" value="C:plasma membrane"/>
    <property type="evidence" value="ECO:0007669"/>
    <property type="project" value="UniProtKB-SubCell"/>
</dbReference>
<dbReference type="Pfam" id="PF00482">
    <property type="entry name" value="T2SSF"/>
    <property type="match status" value="1"/>
</dbReference>
<feature type="transmembrane region" description="Helical" evidence="7">
    <location>
        <begin position="163"/>
        <end position="181"/>
    </location>
</feature>
<dbReference type="Gene3D" id="1.20.81.30">
    <property type="entry name" value="Type II secretion system (T2SS), domain F"/>
    <property type="match status" value="2"/>
</dbReference>
<keyword evidence="10" id="KW-1185">Reference proteome</keyword>
<accession>A0A9X3JFF2</accession>
<evidence type="ECO:0000256" key="2">
    <source>
        <dbReference type="ARBA" id="ARBA00005745"/>
    </source>
</evidence>
<proteinExistence type="inferred from homology"/>
<protein>
    <submittedName>
        <fullName evidence="9">Competence type IV pilus assembly protein ComGB</fullName>
    </submittedName>
</protein>
<sequence length="342" mass="39207">MTTNIGRVWTQSFQSEILSYIAEMLAEGFSLLETLAFIKLVYPQQRAVFSAMEEDLANGQFFYTTLSLMKISPDVAFQIEIAEKHGDFANNLLKIAQYIGEKDRQRRQLIGILLYPFVLFFLLISLVFGIRLFLLPQLESLQGNLETGSAALVINFLRHFPQIVLLTLITGLLVFLGYSLWKRQANPLVKSRFYTRLPIVGKLFRLYYTYYFANEFSQLLQIGYSLQLITVTFRDQNRVAFLSALGHYLDQKMQTGEGFADSIDQLGLFNREFAAIIRQGELLDLLAIKTRLYSQKALASFYREISQLGKVLQNVLFVWVALTVVMVYLILMLPMLTMMGGL</sequence>
<evidence type="ECO:0000256" key="3">
    <source>
        <dbReference type="ARBA" id="ARBA00022475"/>
    </source>
</evidence>
<feature type="domain" description="Type II secretion system protein GspF" evidence="8">
    <location>
        <begin position="18"/>
        <end position="136"/>
    </location>
</feature>
<comment type="caution">
    <text evidence="9">The sequence shown here is derived from an EMBL/GenBank/DDBJ whole genome shotgun (WGS) entry which is preliminary data.</text>
</comment>
<comment type="subcellular location">
    <subcellularLocation>
        <location evidence="1">Cell membrane</location>
        <topology evidence="1">Multi-pass membrane protein</topology>
    </subcellularLocation>
</comment>
<dbReference type="Proteomes" id="UP001146670">
    <property type="component" value="Unassembled WGS sequence"/>
</dbReference>
<dbReference type="PANTHER" id="PTHR30012">
    <property type="entry name" value="GENERAL SECRETION PATHWAY PROTEIN"/>
    <property type="match status" value="1"/>
</dbReference>
<dbReference type="AlphaFoldDB" id="A0A9X3JFF2"/>
<evidence type="ECO:0000313" key="10">
    <source>
        <dbReference type="Proteomes" id="UP001146670"/>
    </source>
</evidence>
<comment type="similarity">
    <text evidence="2">Belongs to the GSP F family.</text>
</comment>